<dbReference type="EMBL" id="FNDT01000004">
    <property type="protein sequence ID" value="SDH92716.1"/>
    <property type="molecule type" value="Genomic_DNA"/>
</dbReference>
<reference evidence="1 2" key="1">
    <citation type="submission" date="2016-10" db="EMBL/GenBank/DDBJ databases">
        <authorList>
            <person name="de Groot N.N."/>
        </authorList>
    </citation>
    <scope>NUCLEOTIDE SEQUENCE [LARGE SCALE GENOMIC DNA]</scope>
    <source>
        <strain evidence="1 2">NP_1H</strain>
    </source>
</reference>
<evidence type="ECO:0000313" key="2">
    <source>
        <dbReference type="Proteomes" id="UP000199258"/>
    </source>
</evidence>
<evidence type="ECO:0000313" key="1">
    <source>
        <dbReference type="EMBL" id="SDH92716.1"/>
    </source>
</evidence>
<gene>
    <name evidence="1" type="ORF">SAMN04488693_10483</name>
</gene>
<sequence length="186" mass="19333">MLESVNEAEALNAQVIPDAEFRAAQEKARSAEEIDVTPVECDVYAEAAPEDRAAEATGAAMTFAGESSLQPDSITVASLPSEEAARAEVEAIRAQLDVCTEYTIVVSGQEITTTVSEIAVDTAADADLALRTTAQVPGTIQESVTVRAVVGSTVLDVLVGASTDREADIARAARLADLVVAELSVL</sequence>
<dbReference type="Proteomes" id="UP000199258">
    <property type="component" value="Unassembled WGS sequence"/>
</dbReference>
<dbReference type="STRING" id="335973.SAMN04488693_10483"/>
<keyword evidence="2" id="KW-1185">Reference proteome</keyword>
<evidence type="ECO:0008006" key="3">
    <source>
        <dbReference type="Google" id="ProtNLM"/>
    </source>
</evidence>
<name>A0A1G8GEF3_9MICC</name>
<proteinExistence type="predicted"/>
<organism evidence="1 2">
    <name type="scientific">Arthrobacter subterraneus</name>
    <dbReference type="NCBI Taxonomy" id="335973"/>
    <lineage>
        <taxon>Bacteria</taxon>
        <taxon>Bacillati</taxon>
        <taxon>Actinomycetota</taxon>
        <taxon>Actinomycetes</taxon>
        <taxon>Micrococcales</taxon>
        <taxon>Micrococcaceae</taxon>
        <taxon>Arthrobacter</taxon>
    </lineage>
</organism>
<protein>
    <recommendedName>
        <fullName evidence="3">PknH-like extracellular domain-containing protein</fullName>
    </recommendedName>
</protein>
<dbReference type="AlphaFoldDB" id="A0A1G8GEF3"/>
<accession>A0A1G8GEF3</accession>